<protein>
    <recommendedName>
        <fullName evidence="6">TNFR-Cys domain-containing protein</fullName>
    </recommendedName>
</protein>
<dbReference type="Proteomes" id="UP000494165">
    <property type="component" value="Unassembled WGS sequence"/>
</dbReference>
<name>A0A8S1C8C9_9INSE</name>
<comment type="caution">
    <text evidence="4">The sequence shown here is derived from an EMBL/GenBank/DDBJ whole genome shotgun (WGS) entry which is preliminary data.</text>
</comment>
<evidence type="ECO:0008006" key="6">
    <source>
        <dbReference type="Google" id="ProtNLM"/>
    </source>
</evidence>
<keyword evidence="2" id="KW-1133">Transmembrane helix</keyword>
<keyword evidence="2" id="KW-0472">Membrane</keyword>
<feature type="chain" id="PRO_5035786937" description="TNFR-Cys domain-containing protein" evidence="3">
    <location>
        <begin position="19"/>
        <end position="333"/>
    </location>
</feature>
<keyword evidence="3" id="KW-0732">Signal</keyword>
<proteinExistence type="predicted"/>
<feature type="compositionally biased region" description="Low complexity" evidence="1">
    <location>
        <begin position="186"/>
        <end position="203"/>
    </location>
</feature>
<evidence type="ECO:0000256" key="1">
    <source>
        <dbReference type="SAM" id="MobiDB-lite"/>
    </source>
</evidence>
<feature type="signal peptide" evidence="3">
    <location>
        <begin position="1"/>
        <end position="18"/>
    </location>
</feature>
<feature type="region of interest" description="Disordered" evidence="1">
    <location>
        <begin position="186"/>
        <end position="206"/>
    </location>
</feature>
<organism evidence="4 5">
    <name type="scientific">Cloeon dipterum</name>
    <dbReference type="NCBI Taxonomy" id="197152"/>
    <lineage>
        <taxon>Eukaryota</taxon>
        <taxon>Metazoa</taxon>
        <taxon>Ecdysozoa</taxon>
        <taxon>Arthropoda</taxon>
        <taxon>Hexapoda</taxon>
        <taxon>Insecta</taxon>
        <taxon>Pterygota</taxon>
        <taxon>Palaeoptera</taxon>
        <taxon>Ephemeroptera</taxon>
        <taxon>Pisciforma</taxon>
        <taxon>Baetidae</taxon>
        <taxon>Cloeon</taxon>
    </lineage>
</organism>
<dbReference type="EMBL" id="CADEPI010000016">
    <property type="protein sequence ID" value="CAB3364531.1"/>
    <property type="molecule type" value="Genomic_DNA"/>
</dbReference>
<evidence type="ECO:0000256" key="2">
    <source>
        <dbReference type="SAM" id="Phobius"/>
    </source>
</evidence>
<gene>
    <name evidence="4" type="ORF">CLODIP_2_CD09235</name>
</gene>
<keyword evidence="5" id="KW-1185">Reference proteome</keyword>
<accession>A0A8S1C8C9</accession>
<evidence type="ECO:0000313" key="5">
    <source>
        <dbReference type="Proteomes" id="UP000494165"/>
    </source>
</evidence>
<keyword evidence="2" id="KW-0812">Transmembrane</keyword>
<reference evidence="4 5" key="1">
    <citation type="submission" date="2020-04" db="EMBL/GenBank/DDBJ databases">
        <authorList>
            <person name="Alioto T."/>
            <person name="Alioto T."/>
            <person name="Gomez Garrido J."/>
        </authorList>
    </citation>
    <scope>NUCLEOTIDE SEQUENCE [LARGE SCALE GENOMIC DNA]</scope>
</reference>
<dbReference type="AlphaFoldDB" id="A0A8S1C8C9"/>
<sequence length="333" mass="37334">MVVLNTLLMMVIATPAFGILYDCLTTNDFIFWGSRCSKVASMSTFHKKVSCDCSTEFCLGISSSHMIECSQNSETFNQQFEGPDDPGRIECDTSGNSCFLCKIPRKNFIRCSSKFEHRAQCICRHDRRSRDLECLPDGKLVSYGSSENSPCRRESGYIHKFYSIWRNKTSTLDGRTLSKPSLTTKEMTTTKTTTISSATKPSSEAPELNNRTITISLQDVEVFNETALVTERIEQMDDFGGLTTVSWVLIGTILILSIIIGAMAFGLIKFRKRQGASATVVVNRHMTMEPIYDDVGNVIHNNENIYSVPYECFHAGNAAIKDCKEESEYLEVL</sequence>
<evidence type="ECO:0000313" key="4">
    <source>
        <dbReference type="EMBL" id="CAB3364531.1"/>
    </source>
</evidence>
<evidence type="ECO:0000256" key="3">
    <source>
        <dbReference type="SAM" id="SignalP"/>
    </source>
</evidence>
<feature type="transmembrane region" description="Helical" evidence="2">
    <location>
        <begin position="245"/>
        <end position="268"/>
    </location>
</feature>